<dbReference type="InterPro" id="IPR036291">
    <property type="entry name" value="NAD(P)-bd_dom_sf"/>
</dbReference>
<dbReference type="SUPFAM" id="SSF51735">
    <property type="entry name" value="NAD(P)-binding Rossmann-fold domains"/>
    <property type="match status" value="1"/>
</dbReference>
<dbReference type="Gene3D" id="3.40.50.720">
    <property type="entry name" value="NAD(P)-binding Rossmann-like Domain"/>
    <property type="match status" value="1"/>
</dbReference>
<keyword evidence="2" id="KW-0560">Oxidoreductase</keyword>
<dbReference type="InterPro" id="IPR020904">
    <property type="entry name" value="Sc_DH/Rdtase_CS"/>
</dbReference>
<feature type="domain" description="Ketoreductase" evidence="5">
    <location>
        <begin position="14"/>
        <end position="200"/>
    </location>
</feature>
<keyword evidence="4" id="KW-0472">Membrane</keyword>
<keyword evidence="4" id="KW-1133">Transmembrane helix</keyword>
<protein>
    <submittedName>
        <fullName evidence="6">NAD(P)-dependent dehydrogenase (Short-subunit alcohol dehydrogenase family)</fullName>
    </submittedName>
</protein>
<organism evidence="6 7">
    <name type="scientific">Saccharopolyspora hordei</name>
    <dbReference type="NCBI Taxonomy" id="1838"/>
    <lineage>
        <taxon>Bacteria</taxon>
        <taxon>Bacillati</taxon>
        <taxon>Actinomycetota</taxon>
        <taxon>Actinomycetes</taxon>
        <taxon>Pseudonocardiales</taxon>
        <taxon>Pseudonocardiaceae</taxon>
        <taxon>Saccharopolyspora</taxon>
    </lineage>
</organism>
<evidence type="ECO:0000259" key="5">
    <source>
        <dbReference type="SMART" id="SM00822"/>
    </source>
</evidence>
<gene>
    <name evidence="6" type="ORF">HNR68_002643</name>
</gene>
<evidence type="ECO:0000256" key="3">
    <source>
        <dbReference type="SAM" id="MobiDB-lite"/>
    </source>
</evidence>
<dbReference type="CDD" id="cd05233">
    <property type="entry name" value="SDR_c"/>
    <property type="match status" value="1"/>
</dbReference>
<evidence type="ECO:0000313" key="7">
    <source>
        <dbReference type="Proteomes" id="UP000587002"/>
    </source>
</evidence>
<proteinExistence type="inferred from homology"/>
<dbReference type="PRINTS" id="PR00081">
    <property type="entry name" value="GDHRDH"/>
</dbReference>
<dbReference type="PROSITE" id="PS00061">
    <property type="entry name" value="ADH_SHORT"/>
    <property type="match status" value="1"/>
</dbReference>
<dbReference type="InterPro" id="IPR057326">
    <property type="entry name" value="KR_dom"/>
</dbReference>
<comment type="similarity">
    <text evidence="1">Belongs to the short-chain dehydrogenases/reductases (SDR) family.</text>
</comment>
<evidence type="ECO:0000256" key="1">
    <source>
        <dbReference type="ARBA" id="ARBA00006484"/>
    </source>
</evidence>
<feature type="transmembrane region" description="Helical" evidence="4">
    <location>
        <begin position="376"/>
        <end position="394"/>
    </location>
</feature>
<reference evidence="6 7" key="1">
    <citation type="submission" date="2020-07" db="EMBL/GenBank/DDBJ databases">
        <title>Sequencing the genomes of 1000 actinobacteria strains.</title>
        <authorList>
            <person name="Klenk H.-P."/>
        </authorList>
    </citation>
    <scope>NUCLEOTIDE SEQUENCE [LARGE SCALE GENOMIC DNA]</scope>
    <source>
        <strain evidence="6 7">DSM 44065</strain>
    </source>
</reference>
<feature type="region of interest" description="Disordered" evidence="3">
    <location>
        <begin position="297"/>
        <end position="366"/>
    </location>
</feature>
<dbReference type="RefSeq" id="WP_179720887.1">
    <property type="nucleotide sequence ID" value="NZ_BAABFH010000001.1"/>
</dbReference>
<dbReference type="PANTHER" id="PTHR43669:SF3">
    <property type="entry name" value="ALCOHOL DEHYDROGENASE, PUTATIVE (AFU_ORTHOLOGUE AFUA_3G03445)-RELATED"/>
    <property type="match status" value="1"/>
</dbReference>
<dbReference type="GO" id="GO:0016491">
    <property type="term" value="F:oxidoreductase activity"/>
    <property type="evidence" value="ECO:0007669"/>
    <property type="project" value="UniProtKB-KW"/>
</dbReference>
<feature type="compositionally biased region" description="Basic and acidic residues" evidence="3">
    <location>
        <begin position="342"/>
        <end position="353"/>
    </location>
</feature>
<dbReference type="SMART" id="SM00822">
    <property type="entry name" value="PKS_KR"/>
    <property type="match status" value="1"/>
</dbReference>
<accession>A0A853ANU0</accession>
<dbReference type="EMBL" id="JACCFJ010000001">
    <property type="protein sequence ID" value="NYI84013.1"/>
    <property type="molecule type" value="Genomic_DNA"/>
</dbReference>
<dbReference type="Pfam" id="PF13561">
    <property type="entry name" value="adh_short_C2"/>
    <property type="match status" value="1"/>
</dbReference>
<keyword evidence="7" id="KW-1185">Reference proteome</keyword>
<dbReference type="Proteomes" id="UP000587002">
    <property type="component" value="Unassembled WGS sequence"/>
</dbReference>
<feature type="compositionally biased region" description="Basic residues" evidence="3">
    <location>
        <begin position="327"/>
        <end position="341"/>
    </location>
</feature>
<dbReference type="AlphaFoldDB" id="A0A853ANU0"/>
<dbReference type="PANTHER" id="PTHR43669">
    <property type="entry name" value="5-KETO-D-GLUCONATE 5-REDUCTASE"/>
    <property type="match status" value="1"/>
</dbReference>
<comment type="caution">
    <text evidence="6">The sequence shown here is derived from an EMBL/GenBank/DDBJ whole genome shotgun (WGS) entry which is preliminary data.</text>
</comment>
<dbReference type="InterPro" id="IPR002347">
    <property type="entry name" value="SDR_fam"/>
</dbReference>
<evidence type="ECO:0000256" key="4">
    <source>
        <dbReference type="SAM" id="Phobius"/>
    </source>
</evidence>
<sequence length="518" mass="55252">MNTPTDVSSDFTGRTVLITGGGSGIGLATAEAFARSGANVVITGRTQGRLDTALERLPTDRATAVRADVGLPDDVERITRGVHDRFGRLDVVISNAAGHVPGEITDVSTDDGELMRRTTIDGLFHLAKTTLPSLADTGGSFIATSSVSGLGGDWKLSTYNATKGAVTQFVRALALDWGSRGVRVNAVAPSLTKTEPVASMTSNPELVAKHEERTALGRLGEPEDVAPVFLFLASDAARYITGAVVPVDGGTTASNGQPHVWALRASSCAPRPTTLARLVPRRREEVGRPDHRVRREPPTALVQPAEGGPALRELTDGELVRGGLRGNARHRVPGRHRHRGHEARSDRVSRDDEPSGASLVGEDPRPHEREWRVERVGWVVMALVVLLGLLGFWGSGVLSTVTTTSADGRLSVSYERFVRTIGQTSIVVHADRGSARGGTLQLSVDQPCLDSYQVQSMQPEPTVTTAVGDRLVFGFPAGADSALTLRLDVRPSDTTGLQECSFGVGTSPQVRTWHWVHP</sequence>
<name>A0A853ANU0_9PSEU</name>
<keyword evidence="4" id="KW-0812">Transmembrane</keyword>
<evidence type="ECO:0000256" key="2">
    <source>
        <dbReference type="ARBA" id="ARBA00023002"/>
    </source>
</evidence>
<dbReference type="FunFam" id="3.40.50.720:FF:000084">
    <property type="entry name" value="Short-chain dehydrogenase reductase"/>
    <property type="match status" value="1"/>
</dbReference>
<evidence type="ECO:0000313" key="6">
    <source>
        <dbReference type="EMBL" id="NYI84013.1"/>
    </source>
</evidence>